<keyword evidence="9" id="KW-0862">Zinc</keyword>
<keyword evidence="12" id="KW-0482">Metalloprotease</keyword>
<keyword evidence="5 14" id="KW-0812">Transmembrane</keyword>
<protein>
    <recommendedName>
        <fullName evidence="15">AAA+ ATPase domain-containing protein</fullName>
    </recommendedName>
</protein>
<evidence type="ECO:0000256" key="11">
    <source>
        <dbReference type="ARBA" id="ARBA00022989"/>
    </source>
</evidence>
<comment type="subcellular location">
    <subcellularLocation>
        <location evidence="2">Membrane</location>
    </subcellularLocation>
</comment>
<comment type="similarity">
    <text evidence="3">In the C-terminal section; belongs to the peptidase M41 family.</text>
</comment>
<evidence type="ECO:0000256" key="2">
    <source>
        <dbReference type="ARBA" id="ARBA00004370"/>
    </source>
</evidence>
<feature type="domain" description="AAA+ ATPase" evidence="15">
    <location>
        <begin position="177"/>
        <end position="316"/>
    </location>
</feature>
<keyword evidence="7" id="KW-0547">Nucleotide-binding</keyword>
<dbReference type="GO" id="GO:0016020">
    <property type="term" value="C:membrane"/>
    <property type="evidence" value="ECO:0007669"/>
    <property type="project" value="UniProtKB-SubCell"/>
</dbReference>
<keyword evidence="4" id="KW-0645">Protease</keyword>
<dbReference type="InterPro" id="IPR027417">
    <property type="entry name" value="P-loop_NTPase"/>
</dbReference>
<dbReference type="FunFam" id="1.20.58.760:FF:000001">
    <property type="entry name" value="ATP-dependent zinc metalloprotease FtsH"/>
    <property type="match status" value="1"/>
</dbReference>
<dbReference type="SUPFAM" id="SSF52540">
    <property type="entry name" value="P-loop containing nucleoside triphosphate hydrolases"/>
    <property type="match status" value="1"/>
</dbReference>
<dbReference type="SUPFAM" id="SSF140990">
    <property type="entry name" value="FtsH protease domain-like"/>
    <property type="match status" value="1"/>
</dbReference>
<evidence type="ECO:0000256" key="10">
    <source>
        <dbReference type="ARBA" id="ARBA00022840"/>
    </source>
</evidence>
<reference evidence="16" key="1">
    <citation type="submission" date="2019-02" db="EMBL/GenBank/DDBJ databases">
        <authorList>
            <person name="Bachy C."/>
            <person name="Yung C.-M."/>
            <person name="Roux S."/>
            <person name="Sullivan M.B."/>
            <person name="Worden A.Z."/>
        </authorList>
    </citation>
    <scope>NUCLEOTIDE SEQUENCE</scope>
    <source>
        <strain evidence="16">BII-V1</strain>
    </source>
</reference>
<keyword evidence="8" id="KW-0378">Hydrolase</keyword>
<evidence type="ECO:0000313" key="16">
    <source>
        <dbReference type="EMBL" id="QOR60299.1"/>
    </source>
</evidence>
<evidence type="ECO:0000256" key="3">
    <source>
        <dbReference type="ARBA" id="ARBA00010044"/>
    </source>
</evidence>
<keyword evidence="13 14" id="KW-0472">Membrane</keyword>
<accession>A0A7S6SWY5</accession>
<organism evidence="16">
    <name type="scientific">Bathycoccus sp. RCC716 virus 1</name>
    <dbReference type="NCBI Taxonomy" id="2530038"/>
    <lineage>
        <taxon>Viruses</taxon>
        <taxon>Varidnaviria</taxon>
        <taxon>Bamfordvirae</taxon>
        <taxon>Nucleocytoviricota</taxon>
        <taxon>Megaviricetes</taxon>
        <taxon>Algavirales</taxon>
        <taxon>Phycodnaviridae</taxon>
        <taxon>Prasinovirus</taxon>
    </lineage>
</organism>
<dbReference type="FunFam" id="3.40.50.300:FF:000001">
    <property type="entry name" value="ATP-dependent zinc metalloprotease FtsH"/>
    <property type="match status" value="1"/>
</dbReference>
<dbReference type="Pfam" id="PF17862">
    <property type="entry name" value="AAA_lid_3"/>
    <property type="match status" value="1"/>
</dbReference>
<dbReference type="Pfam" id="PF01434">
    <property type="entry name" value="Peptidase_M41"/>
    <property type="match status" value="1"/>
</dbReference>
<dbReference type="Gene3D" id="3.40.50.300">
    <property type="entry name" value="P-loop containing nucleotide triphosphate hydrolases"/>
    <property type="match status" value="1"/>
</dbReference>
<dbReference type="InterPro" id="IPR003959">
    <property type="entry name" value="ATPase_AAA_core"/>
</dbReference>
<evidence type="ECO:0000259" key="15">
    <source>
        <dbReference type="SMART" id="SM00382"/>
    </source>
</evidence>
<dbReference type="GO" id="GO:0004222">
    <property type="term" value="F:metalloendopeptidase activity"/>
    <property type="evidence" value="ECO:0007669"/>
    <property type="project" value="InterPro"/>
</dbReference>
<dbReference type="PANTHER" id="PTHR23076">
    <property type="entry name" value="METALLOPROTEASE M41 FTSH"/>
    <property type="match status" value="1"/>
</dbReference>
<evidence type="ECO:0000256" key="5">
    <source>
        <dbReference type="ARBA" id="ARBA00022692"/>
    </source>
</evidence>
<dbReference type="GO" id="GO:0016887">
    <property type="term" value="F:ATP hydrolysis activity"/>
    <property type="evidence" value="ECO:0007669"/>
    <property type="project" value="InterPro"/>
</dbReference>
<dbReference type="InterPro" id="IPR037219">
    <property type="entry name" value="Peptidase_M41-like"/>
</dbReference>
<dbReference type="GO" id="GO:0046872">
    <property type="term" value="F:metal ion binding"/>
    <property type="evidence" value="ECO:0007669"/>
    <property type="project" value="UniProtKB-KW"/>
</dbReference>
<evidence type="ECO:0000256" key="8">
    <source>
        <dbReference type="ARBA" id="ARBA00022801"/>
    </source>
</evidence>
<evidence type="ECO:0000256" key="14">
    <source>
        <dbReference type="SAM" id="Phobius"/>
    </source>
</evidence>
<evidence type="ECO:0000256" key="7">
    <source>
        <dbReference type="ARBA" id="ARBA00022741"/>
    </source>
</evidence>
<dbReference type="Gene3D" id="1.10.8.60">
    <property type="match status" value="1"/>
</dbReference>
<dbReference type="InterPro" id="IPR041569">
    <property type="entry name" value="AAA_lid_3"/>
</dbReference>
<dbReference type="FunFam" id="1.10.8.60:FF:000001">
    <property type="entry name" value="ATP-dependent zinc metalloprotease FtsH"/>
    <property type="match status" value="1"/>
</dbReference>
<sequence length="611" mass="68062">MVTLPIVNRIFSSPPIKIEKKPEYEHRIYSDFIRGVKKNEITKVEVDPNKDVVYFEERNGTIATSYYVPSEDFWKTMSESQADFDLIRIPSGGNMSEFVSFVFITLGFFAIFRMIFGANGSVGQNPFSMMKNDIDVEKQIQTRFEDVQGIDSAKDELEEIVDFLREPEKYFGTGAKIPRGALLTGAPGTGKTLLARAIAGESSVPFIQCSGSSFVEMFVGVGAKRVRDVFEMARDNQPCIVFIDEIDAIGKKRSNNGFAANDEREQTINQLLTEMDGFENETEIVVIAATNRIDILDDALLRPGRFDRKIQVSLPDVHGREEILKVHAKDKLLGAGISLRDLAKQTTGFSGADLANFMNECAIRAVRDGKDGIITPDISEDVYQRIVVGAKGSRSVSGARKARVAYHEAGHAIIGVLMQEYDEVRKVSILPRGDAGGVTYFQPSTDDVGMYTKDYLLSQIKVALGGHAAEEIVYGREHVTTGASSDFQQTFNIAREMVTTYGMSETVGKMNINTELISPVTASHIDIEIHDIVENCYTEVKELLNQYRVKLEHLKDILVEEEIIDGSVVYEMIASCDLKSSIKSKGDTIQNYIDAYDNFDQRRDADDIILP</sequence>
<dbReference type="SMART" id="SM00382">
    <property type="entry name" value="AAA"/>
    <property type="match status" value="1"/>
</dbReference>
<keyword evidence="6" id="KW-0479">Metal-binding</keyword>
<evidence type="ECO:0000256" key="12">
    <source>
        <dbReference type="ARBA" id="ARBA00023049"/>
    </source>
</evidence>
<dbReference type="GO" id="GO:0004176">
    <property type="term" value="F:ATP-dependent peptidase activity"/>
    <property type="evidence" value="ECO:0007669"/>
    <property type="project" value="InterPro"/>
</dbReference>
<dbReference type="InterPro" id="IPR005936">
    <property type="entry name" value="FtsH"/>
</dbReference>
<dbReference type="Pfam" id="PF00004">
    <property type="entry name" value="AAA"/>
    <property type="match status" value="1"/>
</dbReference>
<dbReference type="InterPro" id="IPR000642">
    <property type="entry name" value="Peptidase_M41"/>
</dbReference>
<evidence type="ECO:0000256" key="4">
    <source>
        <dbReference type="ARBA" id="ARBA00022670"/>
    </source>
</evidence>
<evidence type="ECO:0000256" key="1">
    <source>
        <dbReference type="ARBA" id="ARBA00001947"/>
    </source>
</evidence>
<dbReference type="InterPro" id="IPR003960">
    <property type="entry name" value="ATPase_AAA_CS"/>
</dbReference>
<dbReference type="CDD" id="cd19501">
    <property type="entry name" value="RecA-like_FtsH"/>
    <property type="match status" value="1"/>
</dbReference>
<dbReference type="PANTHER" id="PTHR23076:SF113">
    <property type="entry name" value="ATP-DEPENDENT ZINC METALLOPROTEASE FTSH 1, CHLOROPLASTIC-RELATED"/>
    <property type="match status" value="1"/>
</dbReference>
<proteinExistence type="inferred from homology"/>
<dbReference type="GO" id="GO:0006508">
    <property type="term" value="P:proteolysis"/>
    <property type="evidence" value="ECO:0007669"/>
    <property type="project" value="UniProtKB-KW"/>
</dbReference>
<keyword evidence="11 14" id="KW-1133">Transmembrane helix</keyword>
<dbReference type="PROSITE" id="PS00674">
    <property type="entry name" value="AAA"/>
    <property type="match status" value="1"/>
</dbReference>
<comment type="cofactor">
    <cofactor evidence="1">
        <name>Zn(2+)</name>
        <dbReference type="ChEBI" id="CHEBI:29105"/>
    </cofactor>
</comment>
<dbReference type="HAMAP" id="MF_01458">
    <property type="entry name" value="FtsH"/>
    <property type="match status" value="1"/>
</dbReference>
<dbReference type="GO" id="GO:0005524">
    <property type="term" value="F:ATP binding"/>
    <property type="evidence" value="ECO:0007669"/>
    <property type="project" value="UniProtKB-KW"/>
</dbReference>
<name>A0A7S6SWY5_9PHYC</name>
<feature type="transmembrane region" description="Helical" evidence="14">
    <location>
        <begin position="98"/>
        <end position="116"/>
    </location>
</feature>
<dbReference type="EMBL" id="MK522035">
    <property type="protein sequence ID" value="QOR60299.1"/>
    <property type="molecule type" value="Genomic_DNA"/>
</dbReference>
<dbReference type="Gene3D" id="1.20.58.760">
    <property type="entry name" value="Peptidase M41"/>
    <property type="match status" value="1"/>
</dbReference>
<keyword evidence="10" id="KW-0067">ATP-binding</keyword>
<dbReference type="NCBIfam" id="TIGR01241">
    <property type="entry name" value="FtsH_fam"/>
    <property type="match status" value="1"/>
</dbReference>
<evidence type="ECO:0000256" key="13">
    <source>
        <dbReference type="ARBA" id="ARBA00023136"/>
    </source>
</evidence>
<evidence type="ECO:0000256" key="6">
    <source>
        <dbReference type="ARBA" id="ARBA00022723"/>
    </source>
</evidence>
<evidence type="ECO:0000256" key="9">
    <source>
        <dbReference type="ARBA" id="ARBA00022833"/>
    </source>
</evidence>
<dbReference type="InterPro" id="IPR003593">
    <property type="entry name" value="AAA+_ATPase"/>
</dbReference>